<name>A0A4Y9T3X3_PSEFL</name>
<feature type="region of interest" description="Disordered" evidence="1">
    <location>
        <begin position="73"/>
        <end position="102"/>
    </location>
</feature>
<feature type="compositionally biased region" description="Basic and acidic residues" evidence="1">
    <location>
        <begin position="81"/>
        <end position="91"/>
    </location>
</feature>
<reference evidence="2 3" key="1">
    <citation type="submission" date="2019-03" db="EMBL/GenBank/DDBJ databases">
        <title>Biocontrol and xenobiotic degradation properties of endophytic Pseudomonas fluorescens strain BRZ63.</title>
        <authorList>
            <person name="Chlebek D.A."/>
            <person name="Pinski A."/>
            <person name="Zur J.P."/>
            <person name="Michalska J."/>
            <person name="Hupert-Kocurek K.T."/>
        </authorList>
    </citation>
    <scope>NUCLEOTIDE SEQUENCE [LARGE SCALE GENOMIC DNA]</scope>
    <source>
        <strain evidence="2 3">BRZ63</strain>
    </source>
</reference>
<evidence type="ECO:0000313" key="3">
    <source>
        <dbReference type="Proteomes" id="UP000297322"/>
    </source>
</evidence>
<protein>
    <submittedName>
        <fullName evidence="2">Uncharacterized protein</fullName>
    </submittedName>
</protein>
<organism evidence="2 3">
    <name type="scientific">Pseudomonas fluorescens</name>
    <dbReference type="NCBI Taxonomy" id="294"/>
    <lineage>
        <taxon>Bacteria</taxon>
        <taxon>Pseudomonadati</taxon>
        <taxon>Pseudomonadota</taxon>
        <taxon>Gammaproteobacteria</taxon>
        <taxon>Pseudomonadales</taxon>
        <taxon>Pseudomonadaceae</taxon>
        <taxon>Pseudomonas</taxon>
    </lineage>
</organism>
<evidence type="ECO:0000256" key="1">
    <source>
        <dbReference type="SAM" id="MobiDB-lite"/>
    </source>
</evidence>
<sequence>NKRIDKDGNWKTYMTLSAINKNAESGIVLHGYGHVDQGGKNLLYKNTIANEKQPQHLQAASDEVKNKTVMKQLFHPSNSAKRKDDERREQTHAPVAKSAPRP</sequence>
<comment type="caution">
    <text evidence="2">The sequence shown here is derived from an EMBL/GenBank/DDBJ whole genome shotgun (WGS) entry which is preliminary data.</text>
</comment>
<gene>
    <name evidence="2" type="ORF">E4T65_29945</name>
</gene>
<dbReference type="EMBL" id="SPVI01000234">
    <property type="protein sequence ID" value="TFW34939.1"/>
    <property type="molecule type" value="Genomic_DNA"/>
</dbReference>
<proteinExistence type="predicted"/>
<accession>A0A4Y9T3X3</accession>
<dbReference type="RefSeq" id="WP_223271521.1">
    <property type="nucleotide sequence ID" value="NZ_SPVI01000234.1"/>
</dbReference>
<feature type="non-terminal residue" evidence="2">
    <location>
        <position position="1"/>
    </location>
</feature>
<dbReference type="Proteomes" id="UP000297322">
    <property type="component" value="Unassembled WGS sequence"/>
</dbReference>
<dbReference type="AlphaFoldDB" id="A0A4Y9T3X3"/>
<evidence type="ECO:0000313" key="2">
    <source>
        <dbReference type="EMBL" id="TFW34939.1"/>
    </source>
</evidence>